<organism evidence="1 2">
    <name type="scientific">Sphingobacterium lactis</name>
    <dbReference type="NCBI Taxonomy" id="797291"/>
    <lineage>
        <taxon>Bacteria</taxon>
        <taxon>Pseudomonadati</taxon>
        <taxon>Bacteroidota</taxon>
        <taxon>Sphingobacteriia</taxon>
        <taxon>Sphingobacteriales</taxon>
        <taxon>Sphingobacteriaceae</taxon>
        <taxon>Sphingobacterium</taxon>
    </lineage>
</organism>
<proteinExistence type="predicted"/>
<reference evidence="2" key="1">
    <citation type="submission" date="2016-10" db="EMBL/GenBank/DDBJ databases">
        <authorList>
            <person name="Varghese N."/>
            <person name="Submissions S."/>
        </authorList>
    </citation>
    <scope>NUCLEOTIDE SEQUENCE [LARGE SCALE GENOMIC DNA]</scope>
    <source>
        <strain evidence="2">DSM 22361</strain>
    </source>
</reference>
<dbReference type="AlphaFoldDB" id="A0A1H5VRY3"/>
<dbReference type="Proteomes" id="UP000236731">
    <property type="component" value="Unassembled WGS sequence"/>
</dbReference>
<gene>
    <name evidence="1" type="ORF">SAMN05421877_103216</name>
</gene>
<evidence type="ECO:0000313" key="1">
    <source>
        <dbReference type="EMBL" id="SEF90042.1"/>
    </source>
</evidence>
<protein>
    <submittedName>
        <fullName evidence="1">Uncharacterized protein</fullName>
    </submittedName>
</protein>
<name>A0A1H5VRY3_9SPHI</name>
<sequence length="33" mass="3670">MTVSKMANYMPLAKLPQLYDEFPNGIGDAGKIR</sequence>
<dbReference type="EMBL" id="FNUT01000003">
    <property type="protein sequence ID" value="SEF90042.1"/>
    <property type="molecule type" value="Genomic_DNA"/>
</dbReference>
<evidence type="ECO:0000313" key="2">
    <source>
        <dbReference type="Proteomes" id="UP000236731"/>
    </source>
</evidence>
<keyword evidence="2" id="KW-1185">Reference proteome</keyword>
<accession>A0A1H5VRY3</accession>